<accession>A0A2P6S5W8</accession>
<gene>
    <name evidence="1" type="ORF">RchiOBHm_Chr2g0173501</name>
</gene>
<name>A0A2P6S5W8_ROSCH</name>
<reference evidence="1 2" key="1">
    <citation type="journal article" date="2018" name="Nat. Genet.">
        <title>The Rosa genome provides new insights in the design of modern roses.</title>
        <authorList>
            <person name="Bendahmane M."/>
        </authorList>
    </citation>
    <scope>NUCLEOTIDE SEQUENCE [LARGE SCALE GENOMIC DNA]</scope>
    <source>
        <strain evidence="2">cv. Old Blush</strain>
    </source>
</reference>
<dbReference type="Proteomes" id="UP000238479">
    <property type="component" value="Chromosome 2"/>
</dbReference>
<keyword evidence="2" id="KW-1185">Reference proteome</keyword>
<dbReference type="EMBL" id="PDCK01000040">
    <property type="protein sequence ID" value="PRQ54072.1"/>
    <property type="molecule type" value="Genomic_DNA"/>
</dbReference>
<evidence type="ECO:0000313" key="1">
    <source>
        <dbReference type="EMBL" id="PRQ54072.1"/>
    </source>
</evidence>
<evidence type="ECO:0000313" key="2">
    <source>
        <dbReference type="Proteomes" id="UP000238479"/>
    </source>
</evidence>
<proteinExistence type="predicted"/>
<sequence length="51" mass="5960">MKLYASIDLLCSSLLLAALFFPMGFPDFPQRNPISPFAEYRFCLLVCYHWL</sequence>
<protein>
    <submittedName>
        <fullName evidence="1">Uncharacterized protein</fullName>
    </submittedName>
</protein>
<organism evidence="1 2">
    <name type="scientific">Rosa chinensis</name>
    <name type="common">China rose</name>
    <dbReference type="NCBI Taxonomy" id="74649"/>
    <lineage>
        <taxon>Eukaryota</taxon>
        <taxon>Viridiplantae</taxon>
        <taxon>Streptophyta</taxon>
        <taxon>Embryophyta</taxon>
        <taxon>Tracheophyta</taxon>
        <taxon>Spermatophyta</taxon>
        <taxon>Magnoliopsida</taxon>
        <taxon>eudicotyledons</taxon>
        <taxon>Gunneridae</taxon>
        <taxon>Pentapetalae</taxon>
        <taxon>rosids</taxon>
        <taxon>fabids</taxon>
        <taxon>Rosales</taxon>
        <taxon>Rosaceae</taxon>
        <taxon>Rosoideae</taxon>
        <taxon>Rosoideae incertae sedis</taxon>
        <taxon>Rosa</taxon>
    </lineage>
</organism>
<dbReference type="AlphaFoldDB" id="A0A2P6S5W8"/>
<dbReference type="Gramene" id="PRQ54072">
    <property type="protein sequence ID" value="PRQ54072"/>
    <property type="gene ID" value="RchiOBHm_Chr2g0173501"/>
</dbReference>
<comment type="caution">
    <text evidence="1">The sequence shown here is derived from an EMBL/GenBank/DDBJ whole genome shotgun (WGS) entry which is preliminary data.</text>
</comment>